<sequence>RGVKEAVAQLTVQDITQHHLVDSAFSNDLMQRATGAVDSVQGIMRSGGERRSATEAGLSTQAAVSRLEHQAYITSLMYMQDLGKFYAEHTQQLMTQKHKMRILGEWPEVLQNTYDRAVAINPDDILIDYDLIVKDGSTATAGAANADVWVQLFQTAAAHPVLGTQIDIMRMYKHIAEMMGVKNIQDFIIKGGSISTEIQKDLDVEREVKQGNLIATQEAARNKNAA</sequence>
<proteinExistence type="predicted"/>
<evidence type="ECO:0000313" key="1">
    <source>
        <dbReference type="EMBL" id="GAH33133.1"/>
    </source>
</evidence>
<accession>X1GJF2</accession>
<comment type="caution">
    <text evidence="1">The sequence shown here is derived from an EMBL/GenBank/DDBJ whole genome shotgun (WGS) entry which is preliminary data.</text>
</comment>
<reference evidence="1" key="1">
    <citation type="journal article" date="2014" name="Front. Microbiol.">
        <title>High frequency of phylogenetically diverse reductive dehalogenase-homologous genes in deep subseafloor sedimentary metagenomes.</title>
        <authorList>
            <person name="Kawai M."/>
            <person name="Futagami T."/>
            <person name="Toyoda A."/>
            <person name="Takaki Y."/>
            <person name="Nishi S."/>
            <person name="Hori S."/>
            <person name="Arai W."/>
            <person name="Tsubouchi T."/>
            <person name="Morono Y."/>
            <person name="Uchiyama I."/>
            <person name="Ito T."/>
            <person name="Fujiyama A."/>
            <person name="Inagaki F."/>
            <person name="Takami H."/>
        </authorList>
    </citation>
    <scope>NUCLEOTIDE SEQUENCE</scope>
    <source>
        <strain evidence="1">Expedition CK06-06</strain>
    </source>
</reference>
<gene>
    <name evidence="1" type="ORF">S03H2_19924</name>
</gene>
<feature type="non-terminal residue" evidence="1">
    <location>
        <position position="1"/>
    </location>
</feature>
<dbReference type="AlphaFoldDB" id="X1GJF2"/>
<dbReference type="EMBL" id="BARU01010450">
    <property type="protein sequence ID" value="GAH33133.1"/>
    <property type="molecule type" value="Genomic_DNA"/>
</dbReference>
<name>X1GJF2_9ZZZZ</name>
<protein>
    <submittedName>
        <fullName evidence="1">Uncharacterized protein</fullName>
    </submittedName>
</protein>
<organism evidence="1">
    <name type="scientific">marine sediment metagenome</name>
    <dbReference type="NCBI Taxonomy" id="412755"/>
    <lineage>
        <taxon>unclassified sequences</taxon>
        <taxon>metagenomes</taxon>
        <taxon>ecological metagenomes</taxon>
    </lineage>
</organism>